<evidence type="ECO:0000313" key="3">
    <source>
        <dbReference type="Proteomes" id="UP000433101"/>
    </source>
</evidence>
<reference evidence="2 3" key="1">
    <citation type="submission" date="2019-12" db="EMBL/GenBank/DDBJ databases">
        <authorList>
            <person name="Li M."/>
        </authorList>
    </citation>
    <scope>NUCLEOTIDE SEQUENCE [LARGE SCALE GENOMIC DNA]</scope>
    <source>
        <strain evidence="2 3">GBMRC 2046</strain>
    </source>
</reference>
<sequence length="159" mass="17212">MPFAARLATVALISAASSFMLPAQAAEPESPRACVITQSKAGAPAAECVSRFQANCLQYEEGSSAGIACFIDAKAKWGEMIKERMDEIKASAPDEIGQIAGIEVKYDLQQNLLQCDRLRELTLVRHDPDKKTRHSNARCEATAVGLAYVKLLLQSNATK</sequence>
<organism evidence="2 3">
    <name type="scientific">Stappia sediminis</name>
    <dbReference type="NCBI Taxonomy" id="2692190"/>
    <lineage>
        <taxon>Bacteria</taxon>
        <taxon>Pseudomonadati</taxon>
        <taxon>Pseudomonadota</taxon>
        <taxon>Alphaproteobacteria</taxon>
        <taxon>Hyphomicrobiales</taxon>
        <taxon>Stappiaceae</taxon>
        <taxon>Stappia</taxon>
    </lineage>
</organism>
<evidence type="ECO:0000256" key="1">
    <source>
        <dbReference type="SAM" id="SignalP"/>
    </source>
</evidence>
<evidence type="ECO:0008006" key="4">
    <source>
        <dbReference type="Google" id="ProtNLM"/>
    </source>
</evidence>
<accession>A0A7X3LSF3</accession>
<feature type="signal peptide" evidence="1">
    <location>
        <begin position="1"/>
        <end position="25"/>
    </location>
</feature>
<comment type="caution">
    <text evidence="2">The sequence shown here is derived from an EMBL/GenBank/DDBJ whole genome shotgun (WGS) entry which is preliminary data.</text>
</comment>
<dbReference type="RefSeq" id="WP_160774486.1">
    <property type="nucleotide sequence ID" value="NZ_WUMV01000002.1"/>
</dbReference>
<dbReference type="Proteomes" id="UP000433101">
    <property type="component" value="Unassembled WGS sequence"/>
</dbReference>
<feature type="chain" id="PRO_5031168697" description="DUF1311 domain-containing protein" evidence="1">
    <location>
        <begin position="26"/>
        <end position="159"/>
    </location>
</feature>
<keyword evidence="3" id="KW-1185">Reference proteome</keyword>
<evidence type="ECO:0000313" key="2">
    <source>
        <dbReference type="EMBL" id="MXN64240.1"/>
    </source>
</evidence>
<gene>
    <name evidence="2" type="ORF">GR183_04940</name>
</gene>
<protein>
    <recommendedName>
        <fullName evidence="4">DUF1311 domain-containing protein</fullName>
    </recommendedName>
</protein>
<name>A0A7X3LSF3_9HYPH</name>
<proteinExistence type="predicted"/>
<dbReference type="EMBL" id="WUMV01000002">
    <property type="protein sequence ID" value="MXN64240.1"/>
    <property type="molecule type" value="Genomic_DNA"/>
</dbReference>
<keyword evidence="1" id="KW-0732">Signal</keyword>
<dbReference type="AlphaFoldDB" id="A0A7X3LSF3"/>